<evidence type="ECO:0000313" key="2">
    <source>
        <dbReference type="Proteomes" id="UP000431922"/>
    </source>
</evidence>
<dbReference type="OrthoDB" id="9801870at2"/>
<dbReference type="AlphaFoldDB" id="A0A845B0S3"/>
<sequence>MSDPHNLGRFLEAQAGRYETAVNEVRRGMKRSHWMWFIFPQLAGLGRSATAQHYAIRSLNEARSYLSHPVLGTRLRECVALLQDLDGLTAQTVFGEVDALKLRSSLTLFIEAGAGPLFVAALERWFAGEKDTATLALLNRE</sequence>
<evidence type="ECO:0000313" key="1">
    <source>
        <dbReference type="EMBL" id="MXP45333.1"/>
    </source>
</evidence>
<dbReference type="InterPro" id="IPR014937">
    <property type="entry name" value="DUF1810"/>
</dbReference>
<reference evidence="1 2" key="1">
    <citation type="submission" date="2019-12" db="EMBL/GenBank/DDBJ databases">
        <title>Genomic-based taxomic classification of the family Erythrobacteraceae.</title>
        <authorList>
            <person name="Xu L."/>
        </authorList>
    </citation>
    <scope>NUCLEOTIDE SEQUENCE [LARGE SCALE GENOMIC DNA]</scope>
    <source>
        <strain evidence="1 2">KCTC 42453</strain>
    </source>
</reference>
<gene>
    <name evidence="1" type="ORF">GRI65_12825</name>
</gene>
<organism evidence="1 2">
    <name type="scientific">Allopontixanthobacter sediminis</name>
    <dbReference type="NCBI Taxonomy" id="1689985"/>
    <lineage>
        <taxon>Bacteria</taxon>
        <taxon>Pseudomonadati</taxon>
        <taxon>Pseudomonadota</taxon>
        <taxon>Alphaproteobacteria</taxon>
        <taxon>Sphingomonadales</taxon>
        <taxon>Erythrobacteraceae</taxon>
        <taxon>Allopontixanthobacter</taxon>
    </lineage>
</organism>
<dbReference type="RefSeq" id="WP_160756945.1">
    <property type="nucleotide sequence ID" value="NZ_WTYL01000003.1"/>
</dbReference>
<keyword evidence="2" id="KW-1185">Reference proteome</keyword>
<comment type="caution">
    <text evidence="1">The sequence shown here is derived from an EMBL/GenBank/DDBJ whole genome shotgun (WGS) entry which is preliminary data.</text>
</comment>
<dbReference type="Gene3D" id="1.25.40.380">
    <property type="entry name" value="Protein of unknown function DUF1810"/>
    <property type="match status" value="1"/>
</dbReference>
<accession>A0A845B0S3</accession>
<dbReference type="EMBL" id="WTYL01000003">
    <property type="protein sequence ID" value="MXP45333.1"/>
    <property type="molecule type" value="Genomic_DNA"/>
</dbReference>
<proteinExistence type="predicted"/>
<dbReference type="Proteomes" id="UP000431922">
    <property type="component" value="Unassembled WGS sequence"/>
</dbReference>
<protein>
    <submittedName>
        <fullName evidence="1">DUF1810 family protein</fullName>
    </submittedName>
</protein>
<dbReference type="InterPro" id="IPR036287">
    <property type="entry name" value="Rv1873-like_sf"/>
</dbReference>
<name>A0A845B0S3_9SPHN</name>
<dbReference type="PIRSF" id="PIRSF008546">
    <property type="entry name" value="UCP008546"/>
    <property type="match status" value="1"/>
</dbReference>
<dbReference type="SUPFAM" id="SSF140736">
    <property type="entry name" value="Rv1873-like"/>
    <property type="match status" value="1"/>
</dbReference>
<dbReference type="Pfam" id="PF08837">
    <property type="entry name" value="DUF1810"/>
    <property type="match status" value="1"/>
</dbReference>